<dbReference type="EMBL" id="MTKO01000129">
    <property type="protein sequence ID" value="RWX43128.1"/>
    <property type="molecule type" value="Genomic_DNA"/>
</dbReference>
<evidence type="ECO:0000313" key="6">
    <source>
        <dbReference type="EMBL" id="RWX43128.1"/>
    </source>
</evidence>
<evidence type="ECO:0000256" key="2">
    <source>
        <dbReference type="ARBA" id="ARBA00022723"/>
    </source>
</evidence>
<protein>
    <submittedName>
        <fullName evidence="6">4Fe-4S dicluster domain-containing protein</fullName>
    </submittedName>
</protein>
<evidence type="ECO:0000256" key="3">
    <source>
        <dbReference type="ARBA" id="ARBA00023004"/>
    </source>
</evidence>
<evidence type="ECO:0000259" key="5">
    <source>
        <dbReference type="PROSITE" id="PS51379"/>
    </source>
</evidence>
<keyword evidence="2" id="KW-0479">Metal-binding</keyword>
<dbReference type="SUPFAM" id="SSF54862">
    <property type="entry name" value="4Fe-4S ferredoxins"/>
    <property type="match status" value="1"/>
</dbReference>
<dbReference type="Pfam" id="PF14697">
    <property type="entry name" value="Fer4_21"/>
    <property type="match status" value="1"/>
</dbReference>
<name>A0A444IQK2_9BACT</name>
<evidence type="ECO:0000313" key="7">
    <source>
        <dbReference type="Proteomes" id="UP000287853"/>
    </source>
</evidence>
<evidence type="ECO:0000256" key="1">
    <source>
        <dbReference type="ARBA" id="ARBA00022485"/>
    </source>
</evidence>
<comment type="caution">
    <text evidence="6">The sequence shown here is derived from an EMBL/GenBank/DDBJ whole genome shotgun (WGS) entry which is preliminary data.</text>
</comment>
<dbReference type="InterPro" id="IPR017900">
    <property type="entry name" value="4Fe4S_Fe_S_CS"/>
</dbReference>
<accession>A0A444IQK2</accession>
<dbReference type="GO" id="GO:0051539">
    <property type="term" value="F:4 iron, 4 sulfur cluster binding"/>
    <property type="evidence" value="ECO:0007669"/>
    <property type="project" value="UniProtKB-KW"/>
</dbReference>
<keyword evidence="7" id="KW-1185">Reference proteome</keyword>
<gene>
    <name evidence="6" type="ORF">H206_00560</name>
</gene>
<dbReference type="AlphaFoldDB" id="A0A444IQK2"/>
<keyword evidence="3" id="KW-0408">Iron</keyword>
<feature type="domain" description="4Fe-4S ferredoxin-type" evidence="5">
    <location>
        <begin position="2"/>
        <end position="31"/>
    </location>
</feature>
<keyword evidence="1" id="KW-0004">4Fe-4S</keyword>
<feature type="domain" description="4Fe-4S ferredoxin-type" evidence="5">
    <location>
        <begin position="32"/>
        <end position="61"/>
    </location>
</feature>
<sequence>MLQAEIDREKCTQCLECIEVCPEGVLELVDGWPFHVYTEKCKGCATCLNMCPEDAISVVEY</sequence>
<keyword evidence="4" id="KW-0411">Iron-sulfur</keyword>
<dbReference type="PANTHER" id="PTHR43687">
    <property type="entry name" value="ADENYLYLSULFATE REDUCTASE, BETA SUBUNIT"/>
    <property type="match status" value="1"/>
</dbReference>
<reference evidence="6 7" key="1">
    <citation type="submission" date="2017-01" db="EMBL/GenBank/DDBJ databases">
        <title>The cable genome- insights into the physiology and evolution of filamentous bacteria capable of sulfide oxidation via long distance electron transfer.</title>
        <authorList>
            <person name="Schreiber L."/>
            <person name="Bjerg J.T."/>
            <person name="Boggild A."/>
            <person name="Van De Vossenberg J."/>
            <person name="Meysman F."/>
            <person name="Nielsen L.P."/>
            <person name="Schramm A."/>
            <person name="Kjeldsen K.U."/>
        </authorList>
    </citation>
    <scope>NUCLEOTIDE SEQUENCE [LARGE SCALE GENOMIC DNA]</scope>
    <source>
        <strain evidence="6">MCF</strain>
    </source>
</reference>
<dbReference type="Proteomes" id="UP000287853">
    <property type="component" value="Unassembled WGS sequence"/>
</dbReference>
<dbReference type="InterPro" id="IPR050572">
    <property type="entry name" value="Fe-S_Ferredoxin"/>
</dbReference>
<dbReference type="Gene3D" id="3.30.70.20">
    <property type="match status" value="1"/>
</dbReference>
<dbReference type="InterPro" id="IPR017896">
    <property type="entry name" value="4Fe4S_Fe-S-bd"/>
</dbReference>
<dbReference type="GO" id="GO:0046872">
    <property type="term" value="F:metal ion binding"/>
    <property type="evidence" value="ECO:0007669"/>
    <property type="project" value="UniProtKB-KW"/>
</dbReference>
<dbReference type="PROSITE" id="PS00198">
    <property type="entry name" value="4FE4S_FER_1"/>
    <property type="match status" value="1"/>
</dbReference>
<evidence type="ECO:0000256" key="4">
    <source>
        <dbReference type="ARBA" id="ARBA00023014"/>
    </source>
</evidence>
<proteinExistence type="predicted"/>
<dbReference type="PANTHER" id="PTHR43687:SF1">
    <property type="entry name" value="FERREDOXIN III"/>
    <property type="match status" value="1"/>
</dbReference>
<organism evidence="6 7">
    <name type="scientific">Candidatus Electrothrix aarhusensis</name>
    <dbReference type="NCBI Taxonomy" id="1859131"/>
    <lineage>
        <taxon>Bacteria</taxon>
        <taxon>Pseudomonadati</taxon>
        <taxon>Thermodesulfobacteriota</taxon>
        <taxon>Desulfobulbia</taxon>
        <taxon>Desulfobulbales</taxon>
        <taxon>Desulfobulbaceae</taxon>
        <taxon>Candidatus Electrothrix</taxon>
    </lineage>
</organism>
<dbReference type="PROSITE" id="PS51379">
    <property type="entry name" value="4FE4S_FER_2"/>
    <property type="match status" value="2"/>
</dbReference>